<name>A0A316DW94_9FLAO</name>
<reference evidence="1 2" key="1">
    <citation type="submission" date="2018-05" db="EMBL/GenBank/DDBJ databases">
        <title>Genomic Encyclopedia of Archaeal and Bacterial Type Strains, Phase II (KMG-II): from individual species to whole genera.</title>
        <authorList>
            <person name="Goeker M."/>
        </authorList>
    </citation>
    <scope>NUCLEOTIDE SEQUENCE [LARGE SCALE GENOMIC DNA]</scope>
    <source>
        <strain evidence="1 2">DSM 22637</strain>
    </source>
</reference>
<protein>
    <submittedName>
        <fullName evidence="1">Uncharacterized protein</fullName>
    </submittedName>
</protein>
<dbReference type="EMBL" id="QGGP01000001">
    <property type="protein sequence ID" value="PWK20853.1"/>
    <property type="molecule type" value="Genomic_DNA"/>
</dbReference>
<comment type="caution">
    <text evidence="1">The sequence shown here is derived from an EMBL/GenBank/DDBJ whole genome shotgun (WGS) entry which is preliminary data.</text>
</comment>
<sequence>MIWFHLLIFIVFQRSDAMPYYMSVGFQLFVHGISYKNKKNNLYKHGYRLFYDIILNYLFKTKILIHKILRFTLNAHF</sequence>
<accession>A0A316DW94</accession>
<keyword evidence="2" id="KW-1185">Reference proteome</keyword>
<dbReference type="Proteomes" id="UP000245430">
    <property type="component" value="Unassembled WGS sequence"/>
</dbReference>
<organism evidence="1 2">
    <name type="scientific">Xanthomarina spongicola</name>
    <dbReference type="NCBI Taxonomy" id="570520"/>
    <lineage>
        <taxon>Bacteria</taxon>
        <taxon>Pseudomonadati</taxon>
        <taxon>Bacteroidota</taxon>
        <taxon>Flavobacteriia</taxon>
        <taxon>Flavobacteriales</taxon>
        <taxon>Flavobacteriaceae</taxon>
        <taxon>Xanthomarina</taxon>
    </lineage>
</organism>
<evidence type="ECO:0000313" key="1">
    <source>
        <dbReference type="EMBL" id="PWK20853.1"/>
    </source>
</evidence>
<gene>
    <name evidence="1" type="ORF">LX78_00559</name>
</gene>
<evidence type="ECO:0000313" key="2">
    <source>
        <dbReference type="Proteomes" id="UP000245430"/>
    </source>
</evidence>
<dbReference type="AlphaFoldDB" id="A0A316DW94"/>
<proteinExistence type="predicted"/>